<dbReference type="PROSITE" id="PS50893">
    <property type="entry name" value="ABC_TRANSPORTER_2"/>
    <property type="match status" value="2"/>
</dbReference>
<dbReference type="InterPro" id="IPR015854">
    <property type="entry name" value="ABC_transpr_LolD-like"/>
</dbReference>
<feature type="region of interest" description="Disordered" evidence="3">
    <location>
        <begin position="240"/>
        <end position="259"/>
    </location>
</feature>
<protein>
    <submittedName>
        <fullName evidence="5">Peptide/nickel transport system ATP-binding protein</fullName>
    </submittedName>
</protein>
<dbReference type="OrthoDB" id="2986442at2"/>
<dbReference type="Gene3D" id="3.40.50.300">
    <property type="entry name" value="P-loop containing nucleotide triphosphate hydrolases"/>
    <property type="match status" value="2"/>
</dbReference>
<dbReference type="InterPro" id="IPR017871">
    <property type="entry name" value="ABC_transporter-like_CS"/>
</dbReference>
<evidence type="ECO:0000256" key="3">
    <source>
        <dbReference type="SAM" id="MobiDB-lite"/>
    </source>
</evidence>
<dbReference type="PROSITE" id="PS00211">
    <property type="entry name" value="ABC_TRANSPORTER_1"/>
    <property type="match status" value="2"/>
</dbReference>
<evidence type="ECO:0000256" key="1">
    <source>
        <dbReference type="ARBA" id="ARBA00022741"/>
    </source>
</evidence>
<accession>A0A1T4NKB3</accession>
<dbReference type="GO" id="GO:0005524">
    <property type="term" value="F:ATP binding"/>
    <property type="evidence" value="ECO:0007669"/>
    <property type="project" value="UniProtKB-KW"/>
</dbReference>
<dbReference type="GO" id="GO:0005886">
    <property type="term" value="C:plasma membrane"/>
    <property type="evidence" value="ECO:0007669"/>
    <property type="project" value="TreeGrafter"/>
</dbReference>
<keyword evidence="6" id="KW-1185">Reference proteome</keyword>
<dbReference type="Proteomes" id="UP000190637">
    <property type="component" value="Unassembled WGS sequence"/>
</dbReference>
<dbReference type="InterPro" id="IPR027417">
    <property type="entry name" value="P-loop_NTPase"/>
</dbReference>
<keyword evidence="2 5" id="KW-0067">ATP-binding</keyword>
<feature type="region of interest" description="Disordered" evidence="3">
    <location>
        <begin position="485"/>
        <end position="514"/>
    </location>
</feature>
<gene>
    <name evidence="5" type="ORF">SAMN02745673_01483</name>
</gene>
<dbReference type="GO" id="GO:0022857">
    <property type="term" value="F:transmembrane transporter activity"/>
    <property type="evidence" value="ECO:0007669"/>
    <property type="project" value="TreeGrafter"/>
</dbReference>
<evidence type="ECO:0000313" key="6">
    <source>
        <dbReference type="Proteomes" id="UP000190637"/>
    </source>
</evidence>
<organism evidence="5 6">
    <name type="scientific">Marinactinospora thermotolerans DSM 45154</name>
    <dbReference type="NCBI Taxonomy" id="1122192"/>
    <lineage>
        <taxon>Bacteria</taxon>
        <taxon>Bacillati</taxon>
        <taxon>Actinomycetota</taxon>
        <taxon>Actinomycetes</taxon>
        <taxon>Streptosporangiales</taxon>
        <taxon>Nocardiopsidaceae</taxon>
        <taxon>Marinactinospora</taxon>
    </lineage>
</organism>
<dbReference type="SMART" id="SM00382">
    <property type="entry name" value="AAA"/>
    <property type="match status" value="2"/>
</dbReference>
<dbReference type="STRING" id="1122192.SAMN02745673_01483"/>
<evidence type="ECO:0000259" key="4">
    <source>
        <dbReference type="PROSITE" id="PS50893"/>
    </source>
</evidence>
<proteinExistence type="predicted"/>
<dbReference type="CDD" id="cd03257">
    <property type="entry name" value="ABC_NikE_OppD_transporters"/>
    <property type="match status" value="1"/>
</dbReference>
<dbReference type="AlphaFoldDB" id="A0A1T4NKB3"/>
<dbReference type="InterPro" id="IPR003439">
    <property type="entry name" value="ABC_transporter-like_ATP-bd"/>
</dbReference>
<dbReference type="EMBL" id="FUWS01000003">
    <property type="protein sequence ID" value="SJZ79704.1"/>
    <property type="molecule type" value="Genomic_DNA"/>
</dbReference>
<dbReference type="PANTHER" id="PTHR24220:SF685">
    <property type="entry name" value="ABC TRANSPORTER RELATED"/>
    <property type="match status" value="1"/>
</dbReference>
<dbReference type="PANTHER" id="PTHR24220">
    <property type="entry name" value="IMPORT ATP-BINDING PROTEIN"/>
    <property type="match status" value="1"/>
</dbReference>
<feature type="domain" description="ABC transporter" evidence="4">
    <location>
        <begin position="24"/>
        <end position="264"/>
    </location>
</feature>
<sequence>MGETPAVTETAGRGEAGRNVSEGLDVRGIRVVDAGGRPIVGPLDLRVPPGRVVAVMGESGGGKTSAVLAALDALPPGLRRAGGTTWWNGRPVPPGRAARRWRRAEAGLLGQDPAADLHPLRTVAGLVADGFPRGRDGRGDAVGRVLAELGLDPREVAHRRPHRLSGGQAQRVALARAIVGDPPLLVLDEPTSGLDPATVELVVGVLLRRRTTPGAATLVVTHDRGFAERVADEVVTVGARPAPRREPATAPRRRSRGEPVALRLRGLDVAPPGGGPSLLTSVDLEIGRGELVAVVGPSGSGKSTLLRAVAGLHPPTAGTVEVEGRALPARVSDRDRSSLRAVQFVGQDPLGALNPAHRVGAALARPARVLRALPAAPARRQAEELLAEVGLSPQVARRRPRGLSGGQRQRVAIARALAAGPAVLLADEVTSALDAVNAHAVLDLLEDLRARQAMAVLLVTHDVTVAARADRVFAIDPEHARLLPVGSAADAAAPDRDGRGRRTPEKDEKENADA</sequence>
<dbReference type="InterPro" id="IPR003593">
    <property type="entry name" value="AAA+_ATPase"/>
</dbReference>
<feature type="domain" description="ABC transporter" evidence="4">
    <location>
        <begin position="264"/>
        <end position="502"/>
    </location>
</feature>
<evidence type="ECO:0000256" key="2">
    <source>
        <dbReference type="ARBA" id="ARBA00022840"/>
    </source>
</evidence>
<dbReference type="Pfam" id="PF00005">
    <property type="entry name" value="ABC_tran"/>
    <property type="match status" value="2"/>
</dbReference>
<dbReference type="GO" id="GO:0016887">
    <property type="term" value="F:ATP hydrolysis activity"/>
    <property type="evidence" value="ECO:0007669"/>
    <property type="project" value="InterPro"/>
</dbReference>
<keyword evidence="1" id="KW-0547">Nucleotide-binding</keyword>
<dbReference type="SUPFAM" id="SSF52540">
    <property type="entry name" value="P-loop containing nucleoside triphosphate hydrolases"/>
    <property type="match status" value="2"/>
</dbReference>
<reference evidence="5 6" key="1">
    <citation type="submission" date="2017-02" db="EMBL/GenBank/DDBJ databases">
        <authorList>
            <person name="Peterson S.W."/>
        </authorList>
    </citation>
    <scope>NUCLEOTIDE SEQUENCE [LARGE SCALE GENOMIC DNA]</scope>
    <source>
        <strain evidence="5 6">DSM 45154</strain>
    </source>
</reference>
<feature type="compositionally biased region" description="Basic and acidic residues" evidence="3">
    <location>
        <begin position="493"/>
        <end position="514"/>
    </location>
</feature>
<name>A0A1T4NKB3_9ACTN</name>
<evidence type="ECO:0000313" key="5">
    <source>
        <dbReference type="EMBL" id="SJZ79704.1"/>
    </source>
</evidence>